<keyword evidence="3" id="KW-1185">Reference proteome</keyword>
<dbReference type="PANTHER" id="PTHR32385:SF15">
    <property type="entry name" value="INOSITOL PHOSPHOCERAMIDE MANNOSYLTRANSFERASE 1"/>
    <property type="match status" value="1"/>
</dbReference>
<dbReference type="KEGG" id="mamo:A6B35_08055"/>
<keyword evidence="1" id="KW-0808">Transferase</keyword>
<dbReference type="eggNOG" id="COG3774">
    <property type="taxonomic scope" value="Bacteria"/>
</dbReference>
<dbReference type="RefSeq" id="WP_006204544.1">
    <property type="nucleotide sequence ID" value="NZ_AGSN01000165.1"/>
</dbReference>
<evidence type="ECO:0000256" key="1">
    <source>
        <dbReference type="ARBA" id="ARBA00022679"/>
    </source>
</evidence>
<gene>
    <name evidence="2" type="ORF">MEA186_24180</name>
</gene>
<organism evidence="2 3">
    <name type="scientific">Mesorhizobium amorphae CCNWGS0123</name>
    <dbReference type="NCBI Taxonomy" id="1082933"/>
    <lineage>
        <taxon>Bacteria</taxon>
        <taxon>Pseudomonadati</taxon>
        <taxon>Pseudomonadota</taxon>
        <taxon>Alphaproteobacteria</taxon>
        <taxon>Hyphomicrobiales</taxon>
        <taxon>Phyllobacteriaceae</taxon>
        <taxon>Mesorhizobium</taxon>
    </lineage>
</organism>
<dbReference type="GO" id="GO:0016020">
    <property type="term" value="C:membrane"/>
    <property type="evidence" value="ECO:0007669"/>
    <property type="project" value="GOC"/>
</dbReference>
<dbReference type="GO" id="GO:0051999">
    <property type="term" value="P:mannosyl-inositol phosphorylceramide biosynthetic process"/>
    <property type="evidence" value="ECO:0007669"/>
    <property type="project" value="TreeGrafter"/>
</dbReference>
<dbReference type="GO" id="GO:0000030">
    <property type="term" value="F:mannosyltransferase activity"/>
    <property type="evidence" value="ECO:0007669"/>
    <property type="project" value="TreeGrafter"/>
</dbReference>
<name>G6YFT2_9HYPH</name>
<evidence type="ECO:0000313" key="2">
    <source>
        <dbReference type="EMBL" id="EHH09393.1"/>
    </source>
</evidence>
<accession>G6YFT2</accession>
<dbReference type="InterPro" id="IPR029044">
    <property type="entry name" value="Nucleotide-diphossugar_trans"/>
</dbReference>
<dbReference type="AlphaFoldDB" id="G6YFT2"/>
<protein>
    <submittedName>
        <fullName evidence="2">Uncharacterized protein</fullName>
    </submittedName>
</protein>
<dbReference type="PANTHER" id="PTHR32385">
    <property type="entry name" value="MANNOSYL PHOSPHORYLINOSITOL CERAMIDE SYNTHASE"/>
    <property type="match status" value="1"/>
</dbReference>
<dbReference type="STRING" id="1082933.A6B35_08055"/>
<evidence type="ECO:0000313" key="3">
    <source>
        <dbReference type="Proteomes" id="UP000002949"/>
    </source>
</evidence>
<dbReference type="Pfam" id="PF04488">
    <property type="entry name" value="Gly_transf_sug"/>
    <property type="match status" value="1"/>
</dbReference>
<proteinExistence type="predicted"/>
<dbReference type="Proteomes" id="UP000002949">
    <property type="component" value="Unassembled WGS sequence"/>
</dbReference>
<reference evidence="2 3" key="1">
    <citation type="journal article" date="2012" name="J. Bacteriol.">
        <title>Draft Genome Sequence of Plant Growth-Promoting Rhizobium Mesorhizobium amorphae, Isolated from Zinc-Lead Mine Tailings.</title>
        <authorList>
            <person name="Hao X."/>
            <person name="Lin Y."/>
            <person name="Johnstone L."/>
            <person name="Baltrus D.A."/>
            <person name="Miller S.J."/>
            <person name="Wei G."/>
            <person name="Rensing C."/>
        </authorList>
    </citation>
    <scope>NUCLEOTIDE SEQUENCE [LARGE SCALE GENOMIC DNA]</scope>
    <source>
        <strain evidence="2 3">CCNWGS0123</strain>
    </source>
</reference>
<sequence length="252" mass="28009">MPLFSILIADDDGGDLSDLVTQNIQSFKAAHPGEGHVLFREAALIEFISAHFDAEVLSAFRTLRPYAYKADLAKYCLLYEQGGVYADLSYAFVRGVPRDKQRLSVFRDFLSSTPWDTSLGVVAAPRRHRALVKAIELVCANVKRQYYGPTALCPTGPTLFGKAIAMTCDAEDLIVGEAVWLTLPPSDGAEPSQEPSHCLQHGKELVAIKRKKGGGPLSELGISSGNRYNRLWRSGEVYRERPPWARIFRRRI</sequence>
<dbReference type="EMBL" id="AGSN01000165">
    <property type="protein sequence ID" value="EHH09393.1"/>
    <property type="molecule type" value="Genomic_DNA"/>
</dbReference>
<dbReference type="OrthoDB" id="277808at2"/>
<dbReference type="InterPro" id="IPR007577">
    <property type="entry name" value="GlycoTrfase_DXD_sugar-bd_CS"/>
</dbReference>
<dbReference type="InterPro" id="IPR051706">
    <property type="entry name" value="Glycosyltransferase_domain"/>
</dbReference>
<dbReference type="SUPFAM" id="SSF53448">
    <property type="entry name" value="Nucleotide-diphospho-sugar transferases"/>
    <property type="match status" value="1"/>
</dbReference>
<dbReference type="PATRIC" id="fig|1082933.3.peg.4697"/>
<dbReference type="Gene3D" id="3.90.550.20">
    <property type="match status" value="1"/>
</dbReference>